<dbReference type="RefSeq" id="WP_284351780.1">
    <property type="nucleotide sequence ID" value="NZ_BRXS01000006.1"/>
</dbReference>
<dbReference type="Pfam" id="PF02548">
    <property type="entry name" value="Pantoate_transf"/>
    <property type="match status" value="1"/>
</dbReference>
<feature type="binding site" evidence="7 9">
    <location>
        <begin position="55"/>
        <end position="56"/>
    </location>
    <ligand>
        <name>3-methyl-2-oxobutanoate</name>
        <dbReference type="ChEBI" id="CHEBI:11851"/>
    </ligand>
</feature>
<comment type="cofactor">
    <cofactor evidence="7 10">
        <name>Mg(2+)</name>
        <dbReference type="ChEBI" id="CHEBI:18420"/>
    </cofactor>
    <text evidence="7 10">Binds 1 Mg(2+) ion per subunit.</text>
</comment>
<dbReference type="Proteomes" id="UP001161325">
    <property type="component" value="Unassembled WGS sequence"/>
</dbReference>
<dbReference type="PANTHER" id="PTHR20881">
    <property type="entry name" value="3-METHYL-2-OXOBUTANOATE HYDROXYMETHYLTRANSFERASE"/>
    <property type="match status" value="1"/>
</dbReference>
<dbReference type="EMBL" id="BRXS01000006">
    <property type="protein sequence ID" value="GLC27339.1"/>
    <property type="molecule type" value="Genomic_DNA"/>
</dbReference>
<proteinExistence type="inferred from homology"/>
<dbReference type="PANTHER" id="PTHR20881:SF0">
    <property type="entry name" value="3-METHYL-2-OXOBUTANOATE HYDROXYMETHYLTRANSFERASE"/>
    <property type="match status" value="1"/>
</dbReference>
<name>A0AA37Q6S9_9BACT</name>
<evidence type="ECO:0000313" key="11">
    <source>
        <dbReference type="EMBL" id="GLC27339.1"/>
    </source>
</evidence>
<sequence length="276" mass="29329">MSQAAGSAPAPKKVTVRSFAQAKERREPLVMVAAYDALFARLSDEGGVDAILVGDSLGNVVAGLDTTVPVTLDQMIYHGAAARRGTTRALLVVDMPFLTYQVTTERALLNCGRVMQETRCDALKLEGGSPEMAETIRALVRAGMPVMGHLGFTPQSVHTLGGFRVQARGDDAARQLVDDARRLEDAGAFSIVLELVPADVAARVTEAVSIPTIGIGAGLGCDGQVLVLADLLGLTDAFTPKFLKRYGTMAADTRDAVRRFATEVRARAYPGDEHAF</sequence>
<dbReference type="InterPro" id="IPR040442">
    <property type="entry name" value="Pyrv_kinase-like_dom_sf"/>
</dbReference>
<dbReference type="NCBIfam" id="NF001452">
    <property type="entry name" value="PRK00311.1"/>
    <property type="match status" value="1"/>
</dbReference>
<evidence type="ECO:0000256" key="9">
    <source>
        <dbReference type="PIRSR" id="PIRSR000388-2"/>
    </source>
</evidence>
<comment type="subunit">
    <text evidence="3 7">Homodecamer; pentamer of dimers.</text>
</comment>
<keyword evidence="7 10" id="KW-0479">Metal-binding</keyword>
<evidence type="ECO:0000256" key="5">
    <source>
        <dbReference type="ARBA" id="ARBA00022679"/>
    </source>
</evidence>
<feature type="binding site" evidence="7 10">
    <location>
        <position position="126"/>
    </location>
    <ligand>
        <name>Mg(2+)</name>
        <dbReference type="ChEBI" id="CHEBI:18420"/>
    </ligand>
</feature>
<dbReference type="NCBIfam" id="TIGR00222">
    <property type="entry name" value="panB"/>
    <property type="match status" value="1"/>
</dbReference>
<dbReference type="GO" id="GO:0015940">
    <property type="term" value="P:pantothenate biosynthetic process"/>
    <property type="evidence" value="ECO:0007669"/>
    <property type="project" value="UniProtKB-UniRule"/>
</dbReference>
<dbReference type="AlphaFoldDB" id="A0AA37Q6S9"/>
<dbReference type="GO" id="GO:0000287">
    <property type="term" value="F:magnesium ion binding"/>
    <property type="evidence" value="ECO:0007669"/>
    <property type="project" value="TreeGrafter"/>
</dbReference>
<feature type="active site" description="Proton acceptor" evidence="7 8">
    <location>
        <position position="194"/>
    </location>
</feature>
<comment type="similarity">
    <text evidence="2 7">Belongs to the PanB family.</text>
</comment>
<dbReference type="Gene3D" id="3.20.20.60">
    <property type="entry name" value="Phosphoenolpyruvate-binding domains"/>
    <property type="match status" value="1"/>
</dbReference>
<evidence type="ECO:0000313" key="12">
    <source>
        <dbReference type="Proteomes" id="UP001161325"/>
    </source>
</evidence>
<evidence type="ECO:0000256" key="8">
    <source>
        <dbReference type="PIRSR" id="PIRSR000388-1"/>
    </source>
</evidence>
<dbReference type="FunFam" id="3.20.20.60:FF:000003">
    <property type="entry name" value="3-methyl-2-oxobutanoate hydroxymethyltransferase"/>
    <property type="match status" value="1"/>
</dbReference>
<feature type="binding site" evidence="7 10">
    <location>
        <position position="55"/>
    </location>
    <ligand>
        <name>Mg(2+)</name>
        <dbReference type="ChEBI" id="CHEBI:18420"/>
    </ligand>
</feature>
<dbReference type="SUPFAM" id="SSF51621">
    <property type="entry name" value="Phosphoenolpyruvate/pyruvate domain"/>
    <property type="match status" value="1"/>
</dbReference>
<keyword evidence="4 7" id="KW-0566">Pantothenate biosynthesis</keyword>
<organism evidence="11 12">
    <name type="scientific">Roseisolibacter agri</name>
    <dbReference type="NCBI Taxonomy" id="2014610"/>
    <lineage>
        <taxon>Bacteria</taxon>
        <taxon>Pseudomonadati</taxon>
        <taxon>Gemmatimonadota</taxon>
        <taxon>Gemmatimonadia</taxon>
        <taxon>Gemmatimonadales</taxon>
        <taxon>Gemmatimonadaceae</taxon>
        <taxon>Roseisolibacter</taxon>
    </lineage>
</organism>
<evidence type="ECO:0000256" key="2">
    <source>
        <dbReference type="ARBA" id="ARBA00008676"/>
    </source>
</evidence>
<keyword evidence="12" id="KW-1185">Reference proteome</keyword>
<evidence type="ECO:0000256" key="10">
    <source>
        <dbReference type="PIRSR" id="PIRSR000388-3"/>
    </source>
</evidence>
<dbReference type="CDD" id="cd06557">
    <property type="entry name" value="KPHMT-like"/>
    <property type="match status" value="1"/>
</dbReference>
<comment type="function">
    <text evidence="6 7">Catalyzes the reversible reaction in which hydroxymethyl group from 5,10-methylenetetrahydrofolate is transferred onto alpha-ketoisovalerate to form ketopantoate.</text>
</comment>
<comment type="catalytic activity">
    <reaction evidence="7">
        <text>(6R)-5,10-methylene-5,6,7,8-tetrahydrofolate + 3-methyl-2-oxobutanoate + H2O = 2-dehydropantoate + (6S)-5,6,7,8-tetrahydrofolate</text>
        <dbReference type="Rhea" id="RHEA:11824"/>
        <dbReference type="ChEBI" id="CHEBI:11561"/>
        <dbReference type="ChEBI" id="CHEBI:11851"/>
        <dbReference type="ChEBI" id="CHEBI:15377"/>
        <dbReference type="ChEBI" id="CHEBI:15636"/>
        <dbReference type="ChEBI" id="CHEBI:57453"/>
        <dbReference type="EC" id="2.1.2.11"/>
    </reaction>
</comment>
<dbReference type="InterPro" id="IPR003700">
    <property type="entry name" value="Pantoate_hydroxy_MeTrfase"/>
</dbReference>
<comment type="pathway">
    <text evidence="1 7">Cofactor biosynthesis; (R)-pantothenate biosynthesis; (R)-pantoate from 3-methyl-2-oxobutanoate: step 1/2.</text>
</comment>
<reference evidence="11" key="1">
    <citation type="submission" date="2022-08" db="EMBL/GenBank/DDBJ databases">
        <title>Draft genome sequencing of Roseisolibacter agri AW1220.</title>
        <authorList>
            <person name="Tobiishi Y."/>
            <person name="Tonouchi A."/>
        </authorList>
    </citation>
    <scope>NUCLEOTIDE SEQUENCE</scope>
    <source>
        <strain evidence="11">AW1220</strain>
    </source>
</reference>
<keyword evidence="5 7" id="KW-0808">Transferase</keyword>
<accession>A0AA37Q6S9</accession>
<evidence type="ECO:0000256" key="4">
    <source>
        <dbReference type="ARBA" id="ARBA00022655"/>
    </source>
</evidence>
<dbReference type="EC" id="2.1.2.11" evidence="7"/>
<gene>
    <name evidence="7 11" type="primary">panB</name>
    <name evidence="11" type="ORF">rosag_38520</name>
</gene>
<comment type="subcellular location">
    <subcellularLocation>
        <location evidence="7">Cytoplasm</location>
    </subcellularLocation>
</comment>
<evidence type="ECO:0000256" key="1">
    <source>
        <dbReference type="ARBA" id="ARBA00005033"/>
    </source>
</evidence>
<dbReference type="InterPro" id="IPR015813">
    <property type="entry name" value="Pyrv/PenolPyrv_kinase-like_dom"/>
</dbReference>
<dbReference type="PIRSF" id="PIRSF000388">
    <property type="entry name" value="Pantoate_hydroxy_MeTrfase"/>
    <property type="match status" value="1"/>
</dbReference>
<protein>
    <recommendedName>
        <fullName evidence="7">3-methyl-2-oxobutanoate hydroxymethyltransferase</fullName>
        <ecNumber evidence="7">2.1.2.11</ecNumber>
    </recommendedName>
    <alternativeName>
        <fullName evidence="7">Ketopantoate hydroxymethyltransferase</fullName>
        <shortName evidence="7">KPHMT</shortName>
    </alternativeName>
</protein>
<dbReference type="HAMAP" id="MF_00156">
    <property type="entry name" value="PanB"/>
    <property type="match status" value="1"/>
</dbReference>
<keyword evidence="7" id="KW-0963">Cytoplasm</keyword>
<feature type="binding site" evidence="7 9">
    <location>
        <position position="124"/>
    </location>
    <ligand>
        <name>3-methyl-2-oxobutanoate</name>
        <dbReference type="ChEBI" id="CHEBI:11851"/>
    </ligand>
</feature>
<keyword evidence="7 10" id="KW-0460">Magnesium</keyword>
<feature type="binding site" evidence="7 9">
    <location>
        <position position="94"/>
    </location>
    <ligand>
        <name>3-methyl-2-oxobutanoate</name>
        <dbReference type="ChEBI" id="CHEBI:11851"/>
    </ligand>
</feature>
<dbReference type="GO" id="GO:0003864">
    <property type="term" value="F:3-methyl-2-oxobutanoate hydroxymethyltransferase activity"/>
    <property type="evidence" value="ECO:0007669"/>
    <property type="project" value="UniProtKB-UniRule"/>
</dbReference>
<dbReference type="GO" id="GO:0005737">
    <property type="term" value="C:cytoplasm"/>
    <property type="evidence" value="ECO:0007669"/>
    <property type="project" value="UniProtKB-SubCell"/>
</dbReference>
<evidence type="ECO:0000256" key="6">
    <source>
        <dbReference type="ARBA" id="ARBA00056497"/>
    </source>
</evidence>
<feature type="binding site" evidence="7 10">
    <location>
        <position position="94"/>
    </location>
    <ligand>
        <name>Mg(2+)</name>
        <dbReference type="ChEBI" id="CHEBI:18420"/>
    </ligand>
</feature>
<comment type="caution">
    <text evidence="11">The sequence shown here is derived from an EMBL/GenBank/DDBJ whole genome shotgun (WGS) entry which is preliminary data.</text>
</comment>
<evidence type="ECO:0000256" key="7">
    <source>
        <dbReference type="HAMAP-Rule" id="MF_00156"/>
    </source>
</evidence>
<evidence type="ECO:0000256" key="3">
    <source>
        <dbReference type="ARBA" id="ARBA00011424"/>
    </source>
</evidence>